<organism evidence="1 2">
    <name type="scientific">Leptothoe kymatousa TAU-MAC 1615</name>
    <dbReference type="NCBI Taxonomy" id="2364775"/>
    <lineage>
        <taxon>Bacteria</taxon>
        <taxon>Bacillati</taxon>
        <taxon>Cyanobacteriota</taxon>
        <taxon>Cyanophyceae</taxon>
        <taxon>Nodosilineales</taxon>
        <taxon>Cymatolegaceae</taxon>
        <taxon>Leptothoe</taxon>
        <taxon>Leptothoe kymatousa</taxon>
    </lineage>
</organism>
<proteinExistence type="predicted"/>
<evidence type="ECO:0000313" key="1">
    <source>
        <dbReference type="EMBL" id="MBT9313758.1"/>
    </source>
</evidence>
<accession>A0ABS5Y7F6</accession>
<sequence>MSLSSMPTALSDNDYVIVGLAHCFTKQDGNVVPVKILEPIPSAYFEALLKGVPTSYKALYGLKLGEIVQDAQPIKPSSNIATDDDVAFCESFAERAKAAARTYQSREDLQKSVPYGQSYEGVNFSTEKKRILNSTHQVTAEDNVKQHKYTHMTL</sequence>
<gene>
    <name evidence="1" type="ORF">IXB28_16225</name>
</gene>
<dbReference type="EMBL" id="JADOER010000016">
    <property type="protein sequence ID" value="MBT9313758.1"/>
    <property type="molecule type" value="Genomic_DNA"/>
</dbReference>
<reference evidence="1 2" key="1">
    <citation type="journal article" date="2021" name="Mar. Drugs">
        <title>Genome Reduction and Secondary Metabolism of the Marine Sponge-Associated Cyanobacterium Leptothoe.</title>
        <authorList>
            <person name="Konstantinou D."/>
            <person name="Popin R.V."/>
            <person name="Fewer D.P."/>
            <person name="Sivonen K."/>
            <person name="Gkelis S."/>
        </authorList>
    </citation>
    <scope>NUCLEOTIDE SEQUENCE [LARGE SCALE GENOMIC DNA]</scope>
    <source>
        <strain evidence="1 2">TAU-MAC 1615</strain>
    </source>
</reference>
<dbReference type="Proteomes" id="UP001196661">
    <property type="component" value="Unassembled WGS sequence"/>
</dbReference>
<name>A0ABS5Y7F6_9CYAN</name>
<evidence type="ECO:0000313" key="2">
    <source>
        <dbReference type="Proteomes" id="UP001196661"/>
    </source>
</evidence>
<dbReference type="RefSeq" id="WP_215619640.1">
    <property type="nucleotide sequence ID" value="NZ_JADOER010000016.1"/>
</dbReference>
<keyword evidence="2" id="KW-1185">Reference proteome</keyword>
<comment type="caution">
    <text evidence="1">The sequence shown here is derived from an EMBL/GenBank/DDBJ whole genome shotgun (WGS) entry which is preliminary data.</text>
</comment>
<protein>
    <submittedName>
        <fullName evidence="1">Uncharacterized protein</fullName>
    </submittedName>
</protein>